<feature type="domain" description="DUF1468" evidence="2">
    <location>
        <begin position="11"/>
        <end position="154"/>
    </location>
</feature>
<sequence length="160" mass="17675">MDTYKRNELFAGLAMLGAGVAYMLLTANLPRRSFVDAAFVPWILSGALCLLGVLQLLAWKKLPQQRAEPTEPAEATESIDYPTVIKSIALVTLYTALLEIVGFVIMTTLYLYAQFIVLTPADQKVKHVLYAVIAVVSAGLIFVIFREGFDLMLPFGLLDF</sequence>
<evidence type="ECO:0000313" key="3">
    <source>
        <dbReference type="EMBL" id="MBT2329361.1"/>
    </source>
</evidence>
<feature type="transmembrane region" description="Helical" evidence="1">
    <location>
        <begin position="88"/>
        <end position="113"/>
    </location>
</feature>
<proteinExistence type="predicted"/>
<evidence type="ECO:0000259" key="2">
    <source>
        <dbReference type="Pfam" id="PF07331"/>
    </source>
</evidence>
<feature type="transmembrane region" description="Helical" evidence="1">
    <location>
        <begin position="9"/>
        <end position="27"/>
    </location>
</feature>
<organism evidence="3 4">
    <name type="scientific">Pseudomonas fluorescens</name>
    <dbReference type="NCBI Taxonomy" id="294"/>
    <lineage>
        <taxon>Bacteria</taxon>
        <taxon>Pseudomonadati</taxon>
        <taxon>Pseudomonadota</taxon>
        <taxon>Gammaproteobacteria</taxon>
        <taxon>Pseudomonadales</taxon>
        <taxon>Pseudomonadaceae</taxon>
        <taxon>Pseudomonas</taxon>
    </lineage>
</organism>
<keyword evidence="1" id="KW-0472">Membrane</keyword>
<dbReference type="Proteomes" id="UP000692896">
    <property type="component" value="Unassembled WGS sequence"/>
</dbReference>
<accession>A0A944DYQ0</accession>
<comment type="caution">
    <text evidence="3">The sequence shown here is derived from an EMBL/GenBank/DDBJ whole genome shotgun (WGS) entry which is preliminary data.</text>
</comment>
<reference evidence="3" key="1">
    <citation type="submission" date="2021-03" db="EMBL/GenBank/DDBJ databases">
        <title>Genomic analysis provides insights into the functional capacity of soil bacteria communities inhabiting an altitudinal gradient in the Atacama Desert.</title>
        <authorList>
            <person name="Gonzalez M."/>
            <person name="Maldonado J."/>
            <person name="Maza F."/>
            <person name="Hodar C."/>
            <person name="Cortes M."/>
            <person name="Palma R."/>
            <person name="Andreani C."/>
            <person name="Gaete A."/>
            <person name="Vasquez-Dean J."/>
            <person name="Acuna V."/>
            <person name="Aguado M."/>
            <person name="Mandakovic D."/>
            <person name="Latorre M."/>
            <person name="Orellana A."/>
            <person name="Gutierrez R."/>
            <person name="Montecino M."/>
            <person name="Allende M."/>
            <person name="Maass A."/>
            <person name="Cambiazo V."/>
        </authorList>
    </citation>
    <scope>NUCLEOTIDE SEQUENCE</scope>
    <source>
        <strain evidence="3">ISL-25</strain>
    </source>
</reference>
<protein>
    <submittedName>
        <fullName evidence="3">Tripartite tricarboxylate transporter TctB family protein</fullName>
    </submittedName>
</protein>
<evidence type="ECO:0000256" key="1">
    <source>
        <dbReference type="SAM" id="Phobius"/>
    </source>
</evidence>
<dbReference type="InterPro" id="IPR009936">
    <property type="entry name" value="DUF1468"/>
</dbReference>
<gene>
    <name evidence="3" type="ORF">J7E47_11585</name>
</gene>
<dbReference type="Pfam" id="PF07331">
    <property type="entry name" value="TctB"/>
    <property type="match status" value="1"/>
</dbReference>
<dbReference type="RefSeq" id="WP_214916192.1">
    <property type="nucleotide sequence ID" value="NZ_JAGGNX010000006.1"/>
</dbReference>
<dbReference type="EMBL" id="JAGGOB010000023">
    <property type="protein sequence ID" value="MBT2329361.1"/>
    <property type="molecule type" value="Genomic_DNA"/>
</dbReference>
<name>A0A944DYQ0_PSEFL</name>
<feature type="transmembrane region" description="Helical" evidence="1">
    <location>
        <begin position="39"/>
        <end position="59"/>
    </location>
</feature>
<evidence type="ECO:0000313" key="4">
    <source>
        <dbReference type="Proteomes" id="UP000692896"/>
    </source>
</evidence>
<keyword evidence="1" id="KW-1133">Transmembrane helix</keyword>
<keyword evidence="1" id="KW-0812">Transmembrane</keyword>
<feature type="transmembrane region" description="Helical" evidence="1">
    <location>
        <begin position="128"/>
        <end position="145"/>
    </location>
</feature>
<dbReference type="AlphaFoldDB" id="A0A944DYQ0"/>